<dbReference type="GO" id="GO:0003735">
    <property type="term" value="F:structural constituent of ribosome"/>
    <property type="evidence" value="ECO:0007669"/>
    <property type="project" value="InterPro"/>
</dbReference>
<reference evidence="8 9" key="1">
    <citation type="submission" date="2019-02" db="EMBL/GenBank/DDBJ databases">
        <title>Deep-cultivation of Planctomycetes and their phenomic and genomic characterization uncovers novel biology.</title>
        <authorList>
            <person name="Wiegand S."/>
            <person name="Jogler M."/>
            <person name="Boedeker C."/>
            <person name="Pinto D."/>
            <person name="Vollmers J."/>
            <person name="Rivas-Marin E."/>
            <person name="Kohn T."/>
            <person name="Peeters S.H."/>
            <person name="Heuer A."/>
            <person name="Rast P."/>
            <person name="Oberbeckmann S."/>
            <person name="Bunk B."/>
            <person name="Jeske O."/>
            <person name="Meyerdierks A."/>
            <person name="Storesund J.E."/>
            <person name="Kallscheuer N."/>
            <person name="Luecker S."/>
            <person name="Lage O.M."/>
            <person name="Pohl T."/>
            <person name="Merkel B.J."/>
            <person name="Hornburger P."/>
            <person name="Mueller R.-W."/>
            <person name="Bruemmer F."/>
            <person name="Labrenz M."/>
            <person name="Spormann A.M."/>
            <person name="Op den Camp H."/>
            <person name="Overmann J."/>
            <person name="Amann R."/>
            <person name="Jetten M.S.M."/>
            <person name="Mascher T."/>
            <person name="Medema M.H."/>
            <person name="Devos D.P."/>
            <person name="Kaster A.-K."/>
            <person name="Ovreas L."/>
            <person name="Rohde M."/>
            <person name="Galperin M.Y."/>
            <person name="Jogler C."/>
        </authorList>
    </citation>
    <scope>NUCLEOTIDE SEQUENCE [LARGE SCALE GENOMIC DNA]</scope>
    <source>
        <strain evidence="8 9">Pla133</strain>
    </source>
</reference>
<dbReference type="GO" id="GO:0019843">
    <property type="term" value="F:rRNA binding"/>
    <property type="evidence" value="ECO:0007669"/>
    <property type="project" value="UniProtKB-UniRule"/>
</dbReference>
<gene>
    <name evidence="4 8" type="primary">rplO</name>
    <name evidence="8" type="ORF">Pla133_39280</name>
</gene>
<proteinExistence type="inferred from homology"/>
<organism evidence="8 9">
    <name type="scientific">Engelhardtia mirabilis</name>
    <dbReference type="NCBI Taxonomy" id="2528011"/>
    <lineage>
        <taxon>Bacteria</taxon>
        <taxon>Pseudomonadati</taxon>
        <taxon>Planctomycetota</taxon>
        <taxon>Planctomycetia</taxon>
        <taxon>Planctomycetia incertae sedis</taxon>
        <taxon>Engelhardtia</taxon>
    </lineage>
</organism>
<accession>A0A518BPB7</accession>
<keyword evidence="9" id="KW-1185">Reference proteome</keyword>
<dbReference type="PANTHER" id="PTHR12934:SF11">
    <property type="entry name" value="LARGE RIBOSOMAL SUBUNIT PROTEIN UL15M"/>
    <property type="match status" value="1"/>
</dbReference>
<evidence type="ECO:0000256" key="2">
    <source>
        <dbReference type="ARBA" id="ARBA00022980"/>
    </source>
</evidence>
<dbReference type="PROSITE" id="PS00475">
    <property type="entry name" value="RIBOSOMAL_L15"/>
    <property type="match status" value="1"/>
</dbReference>
<evidence type="ECO:0000259" key="7">
    <source>
        <dbReference type="Pfam" id="PF00828"/>
    </source>
</evidence>
<keyword evidence="4" id="KW-0699">rRNA-binding</keyword>
<dbReference type="InterPro" id="IPR021131">
    <property type="entry name" value="Ribosomal_uL15/eL18"/>
</dbReference>
<keyword evidence="2 4" id="KW-0689">Ribosomal protein</keyword>
<dbReference type="KEGG" id="pbap:Pla133_39280"/>
<evidence type="ECO:0000256" key="3">
    <source>
        <dbReference type="ARBA" id="ARBA00023274"/>
    </source>
</evidence>
<dbReference type="GO" id="GO:0022625">
    <property type="term" value="C:cytosolic large ribosomal subunit"/>
    <property type="evidence" value="ECO:0007669"/>
    <property type="project" value="TreeGrafter"/>
</dbReference>
<dbReference type="Gene3D" id="3.100.10.10">
    <property type="match status" value="1"/>
</dbReference>
<comment type="subunit">
    <text evidence="4">Part of the 50S ribosomal subunit.</text>
</comment>
<evidence type="ECO:0000256" key="5">
    <source>
        <dbReference type="RuleBase" id="RU003888"/>
    </source>
</evidence>
<dbReference type="InterPro" id="IPR036227">
    <property type="entry name" value="Ribosomal_uL15/eL18_sf"/>
</dbReference>
<feature type="region of interest" description="Disordered" evidence="6">
    <location>
        <begin position="1"/>
        <end position="56"/>
    </location>
</feature>
<dbReference type="InterPro" id="IPR001196">
    <property type="entry name" value="Ribosomal_uL15_CS"/>
</dbReference>
<dbReference type="NCBIfam" id="TIGR01071">
    <property type="entry name" value="rplO_bact"/>
    <property type="match status" value="1"/>
</dbReference>
<dbReference type="EMBL" id="CP036287">
    <property type="protein sequence ID" value="QDU68822.1"/>
    <property type="molecule type" value="Genomic_DNA"/>
</dbReference>
<dbReference type="Proteomes" id="UP000316921">
    <property type="component" value="Chromosome"/>
</dbReference>
<dbReference type="SUPFAM" id="SSF52080">
    <property type="entry name" value="Ribosomal proteins L15p and L18e"/>
    <property type="match status" value="1"/>
</dbReference>
<evidence type="ECO:0000256" key="4">
    <source>
        <dbReference type="HAMAP-Rule" id="MF_01341"/>
    </source>
</evidence>
<keyword evidence="4" id="KW-0694">RNA-binding</keyword>
<comment type="function">
    <text evidence="4">Binds to the 23S rRNA.</text>
</comment>
<evidence type="ECO:0000256" key="1">
    <source>
        <dbReference type="ARBA" id="ARBA00007320"/>
    </source>
</evidence>
<dbReference type="AlphaFoldDB" id="A0A518BPB7"/>
<feature type="domain" description="Large ribosomal subunit protein uL15/eL18" evidence="7">
    <location>
        <begin position="77"/>
        <end position="145"/>
    </location>
</feature>
<evidence type="ECO:0000313" key="8">
    <source>
        <dbReference type="EMBL" id="QDU68822.1"/>
    </source>
</evidence>
<name>A0A518BPB7_9BACT</name>
<dbReference type="RefSeq" id="WP_145068158.1">
    <property type="nucleotide sequence ID" value="NZ_CP036287.1"/>
</dbReference>
<evidence type="ECO:0000313" key="9">
    <source>
        <dbReference type="Proteomes" id="UP000316921"/>
    </source>
</evidence>
<dbReference type="HAMAP" id="MF_01341">
    <property type="entry name" value="Ribosomal_uL15"/>
    <property type="match status" value="1"/>
</dbReference>
<feature type="compositionally biased region" description="Gly residues" evidence="6">
    <location>
        <begin position="21"/>
        <end position="31"/>
    </location>
</feature>
<sequence length="162" mass="17392">MDLREVCQKGTKYKTRNRVGRGVGSGNGKTSGRGHKGLGQRSGSSRRPGYEGGQMPIYRRVPKRGFKNARFRTDYTTINVGALDVFEDGAVVTMKAVLERGLVSINTPLFKLLGNGELTRKLTVQAQKFSKTAVAKIEGAGGTCVVIDARGNEVTDGSEAQA</sequence>
<comment type="similarity">
    <text evidence="1 4 5">Belongs to the universal ribosomal protein uL15 family.</text>
</comment>
<dbReference type="InterPro" id="IPR030878">
    <property type="entry name" value="Ribosomal_uL15"/>
</dbReference>
<evidence type="ECO:0000256" key="6">
    <source>
        <dbReference type="SAM" id="MobiDB-lite"/>
    </source>
</evidence>
<dbReference type="Pfam" id="PF00828">
    <property type="entry name" value="Ribosomal_L27A"/>
    <property type="match status" value="1"/>
</dbReference>
<dbReference type="InterPro" id="IPR005749">
    <property type="entry name" value="Ribosomal_uL15_bac-type"/>
</dbReference>
<protein>
    <recommendedName>
        <fullName evidence="4">Large ribosomal subunit protein uL15</fullName>
    </recommendedName>
</protein>
<dbReference type="GO" id="GO:0006412">
    <property type="term" value="P:translation"/>
    <property type="evidence" value="ECO:0007669"/>
    <property type="project" value="UniProtKB-UniRule"/>
</dbReference>
<dbReference type="PANTHER" id="PTHR12934">
    <property type="entry name" value="50S RIBOSOMAL PROTEIN L15"/>
    <property type="match status" value="1"/>
</dbReference>
<keyword evidence="3 4" id="KW-0687">Ribonucleoprotein</keyword>